<name>A0AA35SMA4_GEOBA</name>
<keyword evidence="2" id="KW-0227">DNA damage</keyword>
<keyword evidence="1" id="KW-0547">Nucleotide-binding</keyword>
<dbReference type="GO" id="GO:0003677">
    <property type="term" value="F:DNA binding"/>
    <property type="evidence" value="ECO:0007669"/>
    <property type="project" value="UniProtKB-KW"/>
</dbReference>
<dbReference type="SUPFAM" id="SSF50249">
    <property type="entry name" value="Nucleic acid-binding proteins"/>
    <property type="match status" value="1"/>
</dbReference>
<keyword evidence="4 10" id="KW-0347">Helicase</keyword>
<keyword evidence="11" id="KW-1185">Reference proteome</keyword>
<dbReference type="Gene3D" id="2.40.50.140">
    <property type="entry name" value="Nucleic acid-binding proteins"/>
    <property type="match status" value="1"/>
</dbReference>
<evidence type="ECO:0000259" key="9">
    <source>
        <dbReference type="PROSITE" id="PS51194"/>
    </source>
</evidence>
<dbReference type="PANTHER" id="PTHR47964">
    <property type="entry name" value="ATP-DEPENDENT DNA HELICASE HOMOLOG RECG, CHLOROPLASTIC"/>
    <property type="match status" value="1"/>
</dbReference>
<dbReference type="GO" id="GO:0003678">
    <property type="term" value="F:DNA helicase activity"/>
    <property type="evidence" value="ECO:0007669"/>
    <property type="project" value="TreeGrafter"/>
</dbReference>
<dbReference type="SMART" id="SM00490">
    <property type="entry name" value="HELICc"/>
    <property type="match status" value="2"/>
</dbReference>
<evidence type="ECO:0000256" key="7">
    <source>
        <dbReference type="ARBA" id="ARBA00023204"/>
    </source>
</evidence>
<dbReference type="PROSITE" id="PS51194">
    <property type="entry name" value="HELICASE_CTER"/>
    <property type="match status" value="1"/>
</dbReference>
<dbReference type="InterPro" id="IPR012340">
    <property type="entry name" value="NA-bd_OB-fold"/>
</dbReference>
<dbReference type="PROSITE" id="PS51192">
    <property type="entry name" value="HELICASE_ATP_BIND_1"/>
    <property type="match status" value="1"/>
</dbReference>
<dbReference type="SUPFAM" id="SSF52540">
    <property type="entry name" value="P-loop containing nucleoside triphosphate hydrolases"/>
    <property type="match status" value="2"/>
</dbReference>
<dbReference type="InterPro" id="IPR014001">
    <property type="entry name" value="Helicase_ATP-bd"/>
</dbReference>
<feature type="domain" description="Helicase C-terminal" evidence="9">
    <location>
        <begin position="309"/>
        <end position="477"/>
    </location>
</feature>
<keyword evidence="6" id="KW-0238">DNA-binding</keyword>
<evidence type="ECO:0000256" key="2">
    <source>
        <dbReference type="ARBA" id="ARBA00022763"/>
    </source>
</evidence>
<dbReference type="Pfam" id="PF17191">
    <property type="entry name" value="RecG_wedge"/>
    <property type="match status" value="1"/>
</dbReference>
<dbReference type="PANTHER" id="PTHR47964:SF1">
    <property type="entry name" value="ATP-DEPENDENT DNA HELICASE HOMOLOG RECG, CHLOROPLASTIC"/>
    <property type="match status" value="1"/>
</dbReference>
<dbReference type="InterPro" id="IPR001650">
    <property type="entry name" value="Helicase_C-like"/>
</dbReference>
<comment type="caution">
    <text evidence="10">The sequence shown here is derived from an EMBL/GenBank/DDBJ whole genome shotgun (WGS) entry which is preliminary data.</text>
</comment>
<dbReference type="Pfam" id="PF00271">
    <property type="entry name" value="Helicase_C"/>
    <property type="match status" value="1"/>
</dbReference>
<evidence type="ECO:0000256" key="3">
    <source>
        <dbReference type="ARBA" id="ARBA00022801"/>
    </source>
</evidence>
<dbReference type="CDD" id="cd04488">
    <property type="entry name" value="RecG_wedge_OBF"/>
    <property type="match status" value="1"/>
</dbReference>
<dbReference type="GO" id="GO:0016787">
    <property type="term" value="F:hydrolase activity"/>
    <property type="evidence" value="ECO:0007669"/>
    <property type="project" value="UniProtKB-KW"/>
</dbReference>
<evidence type="ECO:0000313" key="10">
    <source>
        <dbReference type="EMBL" id="CAI8031221.1"/>
    </source>
</evidence>
<dbReference type="GO" id="GO:0005524">
    <property type="term" value="F:ATP binding"/>
    <property type="evidence" value="ECO:0007669"/>
    <property type="project" value="UniProtKB-KW"/>
</dbReference>
<gene>
    <name evidence="10" type="ORF">GBAR_LOCUS17724</name>
</gene>
<dbReference type="GO" id="GO:0006281">
    <property type="term" value="P:DNA repair"/>
    <property type="evidence" value="ECO:0007669"/>
    <property type="project" value="UniProtKB-KW"/>
</dbReference>
<evidence type="ECO:0000256" key="5">
    <source>
        <dbReference type="ARBA" id="ARBA00022840"/>
    </source>
</evidence>
<evidence type="ECO:0000256" key="1">
    <source>
        <dbReference type="ARBA" id="ARBA00022741"/>
    </source>
</evidence>
<dbReference type="EMBL" id="CASHTH010002526">
    <property type="protein sequence ID" value="CAI8031221.1"/>
    <property type="molecule type" value="Genomic_DNA"/>
</dbReference>
<dbReference type="InterPro" id="IPR011545">
    <property type="entry name" value="DEAD/DEAH_box_helicase_dom"/>
</dbReference>
<reference evidence="10" key="1">
    <citation type="submission" date="2023-03" db="EMBL/GenBank/DDBJ databases">
        <authorList>
            <person name="Steffen K."/>
            <person name="Cardenas P."/>
        </authorList>
    </citation>
    <scope>NUCLEOTIDE SEQUENCE</scope>
</reference>
<evidence type="ECO:0000256" key="4">
    <source>
        <dbReference type="ARBA" id="ARBA00022806"/>
    </source>
</evidence>
<keyword evidence="5" id="KW-0067">ATP-binding</keyword>
<feature type="domain" description="Helicase ATP-binding" evidence="8">
    <location>
        <begin position="193"/>
        <end position="373"/>
    </location>
</feature>
<keyword evidence="3" id="KW-0378">Hydrolase</keyword>
<proteinExistence type="predicted"/>
<evidence type="ECO:0000256" key="6">
    <source>
        <dbReference type="ARBA" id="ARBA00023125"/>
    </source>
</evidence>
<dbReference type="SMART" id="SM00487">
    <property type="entry name" value="DEXDc"/>
    <property type="match status" value="1"/>
</dbReference>
<organism evidence="10 11">
    <name type="scientific">Geodia barretti</name>
    <name type="common">Barrett's horny sponge</name>
    <dbReference type="NCBI Taxonomy" id="519541"/>
    <lineage>
        <taxon>Eukaryota</taxon>
        <taxon>Metazoa</taxon>
        <taxon>Porifera</taxon>
        <taxon>Demospongiae</taxon>
        <taxon>Heteroscleromorpha</taxon>
        <taxon>Tetractinellida</taxon>
        <taxon>Astrophorina</taxon>
        <taxon>Geodiidae</taxon>
        <taxon>Geodia</taxon>
    </lineage>
</organism>
<keyword evidence="7" id="KW-0234">DNA repair</keyword>
<dbReference type="InterPro" id="IPR047112">
    <property type="entry name" value="RecG/Mfd"/>
</dbReference>
<protein>
    <submittedName>
        <fullName evidence="10">ATP-dependent DNA helicase RecG</fullName>
    </submittedName>
</protein>
<sequence>MGDQTGNIRVIWFNQAYLVKTLKPGTRIVISGEAKVYRGRIVFQSPEYDFFDERDGSMHAGRLVPIYPLTEGLYQRTIRRAVRQALDATLSQVREYLPEETRRLYDLMPLQDAIRQMHYPDAPERVEAARRRLAFDELLMLQLAVARRRIEWQSSGGAVRLNAEDGRLGGFLDSLPYALTNAQRRSLDEILQDMQREIPMSRLLQGDVGSGKTVVATAALLVAALNGRQAALMAPTEILSEQHFLTIAKMFSDGAAPISSEPYFTAFLPTDDRQLTICLLTGSLRKRAKDEMHRRIADGEVDIIIGTQALIQESVDIPRLALVVVDEQHRFGVMQRMNLRDRGGTPHMLAMSATPIPRSVRLTMLGDLELSTIDEMPRDDERESVMRGFQLGEIDILVATSVIEVGIDIPNATIMLIDGADRFGLAQLHQFRGRVGRGEHPSQCLLLSDSPGVSAHERIRILERTMDGFEIAEEDLRYGAPASTWERARAA</sequence>
<evidence type="ECO:0000259" key="8">
    <source>
        <dbReference type="PROSITE" id="PS51192"/>
    </source>
</evidence>
<dbReference type="InterPro" id="IPR033454">
    <property type="entry name" value="RecG_wedge"/>
</dbReference>
<dbReference type="Proteomes" id="UP001174909">
    <property type="component" value="Unassembled WGS sequence"/>
</dbReference>
<dbReference type="Gene3D" id="3.40.50.300">
    <property type="entry name" value="P-loop containing nucleotide triphosphate hydrolases"/>
    <property type="match status" value="2"/>
</dbReference>
<dbReference type="InterPro" id="IPR027417">
    <property type="entry name" value="P-loop_NTPase"/>
</dbReference>
<accession>A0AA35SMA4</accession>
<evidence type="ECO:0000313" key="11">
    <source>
        <dbReference type="Proteomes" id="UP001174909"/>
    </source>
</evidence>
<dbReference type="AlphaFoldDB" id="A0AA35SMA4"/>
<dbReference type="Pfam" id="PF00270">
    <property type="entry name" value="DEAD"/>
    <property type="match status" value="1"/>
</dbReference>